<evidence type="ECO:0000313" key="1">
    <source>
        <dbReference type="EMBL" id="KAH9474237.1"/>
    </source>
</evidence>
<proteinExistence type="predicted"/>
<accession>A0ACB8GFD6</accession>
<dbReference type="EMBL" id="JAFIQS020000014">
    <property type="protein sequence ID" value="KAH9474237.1"/>
    <property type="molecule type" value="Genomic_DNA"/>
</dbReference>
<dbReference type="Proteomes" id="UP000664032">
    <property type="component" value="Unassembled WGS sequence"/>
</dbReference>
<evidence type="ECO:0000313" key="2">
    <source>
        <dbReference type="Proteomes" id="UP000664032"/>
    </source>
</evidence>
<sequence length="164" mass="18465">MTSHIPSPPFSHRIVNDAFTPLYRPPPPNIRLYDTLFVSSESLEDLAEVTGRVNISTDIEGSMPHVKECVLGLDPSPMTDGIWAVRGDATLVRPHDTIAARGIHKSPSHQYINLRPQVSRPFDYLRAILDTALLFEILGTRGQIYGTVTVDSENWKRLRRGYRT</sequence>
<name>A0ACB8GFD6_PSICU</name>
<gene>
    <name evidence="1" type="ORF">JR316_0013400</name>
</gene>
<reference evidence="1" key="1">
    <citation type="submission" date="2021-10" db="EMBL/GenBank/DDBJ databases">
        <title>Psilocybe cubensis genome.</title>
        <authorList>
            <person name="Mckernan K.J."/>
            <person name="Crawford S."/>
            <person name="Trippe A."/>
            <person name="Kane L.T."/>
            <person name="Mclaughlin S."/>
        </authorList>
    </citation>
    <scope>NUCLEOTIDE SEQUENCE</scope>
    <source>
        <strain evidence="1">MGC-MH-2018</strain>
    </source>
</reference>
<keyword evidence="2" id="KW-1185">Reference proteome</keyword>
<protein>
    <submittedName>
        <fullName evidence="1">Uncharacterized protein</fullName>
    </submittedName>
</protein>
<comment type="caution">
    <text evidence="1">The sequence shown here is derived from an EMBL/GenBank/DDBJ whole genome shotgun (WGS) entry which is preliminary data.</text>
</comment>
<organism evidence="1 2">
    <name type="scientific">Psilocybe cubensis</name>
    <name type="common">Psychedelic mushroom</name>
    <name type="synonym">Stropharia cubensis</name>
    <dbReference type="NCBI Taxonomy" id="181762"/>
    <lineage>
        <taxon>Eukaryota</taxon>
        <taxon>Fungi</taxon>
        <taxon>Dikarya</taxon>
        <taxon>Basidiomycota</taxon>
        <taxon>Agaricomycotina</taxon>
        <taxon>Agaricomycetes</taxon>
        <taxon>Agaricomycetidae</taxon>
        <taxon>Agaricales</taxon>
        <taxon>Agaricineae</taxon>
        <taxon>Strophariaceae</taxon>
        <taxon>Psilocybe</taxon>
    </lineage>
</organism>